<evidence type="ECO:0000313" key="1">
    <source>
        <dbReference type="EMBL" id="KAI0048547.1"/>
    </source>
</evidence>
<reference evidence="1" key="2">
    <citation type="journal article" date="2022" name="New Phytol.">
        <title>Evolutionary transition to the ectomycorrhizal habit in the genomes of a hyperdiverse lineage of mushroom-forming fungi.</title>
        <authorList>
            <person name="Looney B."/>
            <person name="Miyauchi S."/>
            <person name="Morin E."/>
            <person name="Drula E."/>
            <person name="Courty P.E."/>
            <person name="Kohler A."/>
            <person name="Kuo A."/>
            <person name="LaButti K."/>
            <person name="Pangilinan J."/>
            <person name="Lipzen A."/>
            <person name="Riley R."/>
            <person name="Andreopoulos W."/>
            <person name="He G."/>
            <person name="Johnson J."/>
            <person name="Nolan M."/>
            <person name="Tritt A."/>
            <person name="Barry K.W."/>
            <person name="Grigoriev I.V."/>
            <person name="Nagy L.G."/>
            <person name="Hibbett D."/>
            <person name="Henrissat B."/>
            <person name="Matheny P.B."/>
            <person name="Labbe J."/>
            <person name="Martin F.M."/>
        </authorList>
    </citation>
    <scope>NUCLEOTIDE SEQUENCE</scope>
    <source>
        <strain evidence="1">FP105234-sp</strain>
    </source>
</reference>
<dbReference type="Proteomes" id="UP000814033">
    <property type="component" value="Unassembled WGS sequence"/>
</dbReference>
<protein>
    <submittedName>
        <fullName evidence="1">Uncharacterized protein</fullName>
    </submittedName>
</protein>
<sequence length="209" mass="23281">MHMMEIDMHSPSFRTLRQNKRARSPDISQNLHDRPSKRLSIAVNADTFPPLSFPLAYSTAARPVTPTHSYNGAEEHWVMRTRSLSLQQIELEQPEQHPSADTDESMNLDPDEPALQAPQPIRQQQFPVLQHPELQPPILVSHAPPLQHPCASAPPHASAFMLAAPMQATPTPPLPAGDGQAARRLRFTMGPRPDCEKCRLGVPGHYAHF</sequence>
<comment type="caution">
    <text evidence="1">The sequence shown here is derived from an EMBL/GenBank/DDBJ whole genome shotgun (WGS) entry which is preliminary data.</text>
</comment>
<gene>
    <name evidence="1" type="ORF">FA95DRAFT_1571826</name>
</gene>
<organism evidence="1 2">
    <name type="scientific">Auriscalpium vulgare</name>
    <dbReference type="NCBI Taxonomy" id="40419"/>
    <lineage>
        <taxon>Eukaryota</taxon>
        <taxon>Fungi</taxon>
        <taxon>Dikarya</taxon>
        <taxon>Basidiomycota</taxon>
        <taxon>Agaricomycotina</taxon>
        <taxon>Agaricomycetes</taxon>
        <taxon>Russulales</taxon>
        <taxon>Auriscalpiaceae</taxon>
        <taxon>Auriscalpium</taxon>
    </lineage>
</organism>
<proteinExistence type="predicted"/>
<dbReference type="EMBL" id="MU275885">
    <property type="protein sequence ID" value="KAI0048547.1"/>
    <property type="molecule type" value="Genomic_DNA"/>
</dbReference>
<evidence type="ECO:0000313" key="2">
    <source>
        <dbReference type="Proteomes" id="UP000814033"/>
    </source>
</evidence>
<reference evidence="1" key="1">
    <citation type="submission" date="2021-02" db="EMBL/GenBank/DDBJ databases">
        <authorList>
            <consortium name="DOE Joint Genome Institute"/>
            <person name="Ahrendt S."/>
            <person name="Looney B.P."/>
            <person name="Miyauchi S."/>
            <person name="Morin E."/>
            <person name="Drula E."/>
            <person name="Courty P.E."/>
            <person name="Chicoki N."/>
            <person name="Fauchery L."/>
            <person name="Kohler A."/>
            <person name="Kuo A."/>
            <person name="Labutti K."/>
            <person name="Pangilinan J."/>
            <person name="Lipzen A."/>
            <person name="Riley R."/>
            <person name="Andreopoulos W."/>
            <person name="He G."/>
            <person name="Johnson J."/>
            <person name="Barry K.W."/>
            <person name="Grigoriev I.V."/>
            <person name="Nagy L."/>
            <person name="Hibbett D."/>
            <person name="Henrissat B."/>
            <person name="Matheny P.B."/>
            <person name="Labbe J."/>
            <person name="Martin F."/>
        </authorList>
    </citation>
    <scope>NUCLEOTIDE SEQUENCE</scope>
    <source>
        <strain evidence="1">FP105234-sp</strain>
    </source>
</reference>
<keyword evidence="2" id="KW-1185">Reference proteome</keyword>
<accession>A0ACB8RXK4</accession>
<name>A0ACB8RXK4_9AGAM</name>